<dbReference type="OrthoDB" id="8964045at2759"/>
<feature type="region of interest" description="Disordered" evidence="1">
    <location>
        <begin position="49"/>
        <end position="104"/>
    </location>
</feature>
<feature type="transmembrane region" description="Helical" evidence="2">
    <location>
        <begin position="237"/>
        <end position="259"/>
    </location>
</feature>
<proteinExistence type="predicted"/>
<evidence type="ECO:0000313" key="4">
    <source>
        <dbReference type="RefSeq" id="XP_029290328.1"/>
    </source>
</evidence>
<dbReference type="Proteomes" id="UP000504630">
    <property type="component" value="Chromosome 1"/>
</dbReference>
<feature type="compositionally biased region" description="Basic and acidic residues" evidence="1">
    <location>
        <begin position="50"/>
        <end position="68"/>
    </location>
</feature>
<keyword evidence="2" id="KW-0812">Transmembrane</keyword>
<organism evidence="3 5">
    <name type="scientific">Cottoperca gobio</name>
    <name type="common">Frogmouth</name>
    <name type="synonym">Aphritis gobio</name>
    <dbReference type="NCBI Taxonomy" id="56716"/>
    <lineage>
        <taxon>Eukaryota</taxon>
        <taxon>Metazoa</taxon>
        <taxon>Chordata</taxon>
        <taxon>Craniata</taxon>
        <taxon>Vertebrata</taxon>
        <taxon>Euteleostomi</taxon>
        <taxon>Actinopterygii</taxon>
        <taxon>Neopterygii</taxon>
        <taxon>Teleostei</taxon>
        <taxon>Neoteleostei</taxon>
        <taxon>Acanthomorphata</taxon>
        <taxon>Eupercaria</taxon>
        <taxon>Perciformes</taxon>
        <taxon>Notothenioidei</taxon>
        <taxon>Bovichtidae</taxon>
        <taxon>Cottoperca</taxon>
    </lineage>
</organism>
<reference evidence="4 5" key="1">
    <citation type="submission" date="2025-04" db="UniProtKB">
        <authorList>
            <consortium name="RefSeq"/>
        </authorList>
    </citation>
    <scope>IDENTIFICATION</scope>
</reference>
<keyword evidence="3" id="KW-1185">Reference proteome</keyword>
<keyword evidence="2" id="KW-0472">Membrane</keyword>
<dbReference type="GeneID" id="115010069"/>
<dbReference type="KEGG" id="cgob:115010069"/>
<protein>
    <submittedName>
        <fullName evidence="4 5">Uncharacterized protein LOC115010069 isoform X1</fullName>
    </submittedName>
</protein>
<evidence type="ECO:0000256" key="1">
    <source>
        <dbReference type="SAM" id="MobiDB-lite"/>
    </source>
</evidence>
<gene>
    <name evidence="4 5" type="primary">LOC115010069</name>
</gene>
<accession>A0A6J2PW39</accession>
<dbReference type="RefSeq" id="XP_029290338.1">
    <property type="nucleotide sequence ID" value="XM_029434478.1"/>
</dbReference>
<dbReference type="AlphaFoldDB" id="A0A6J2PW39"/>
<keyword evidence="2" id="KW-1133">Transmembrane helix</keyword>
<sequence>MTRAALTKLLILVILIFIICLPDFFTLYRVSKVNFICLPYRPCERGNQVKKGENGKIGDADIRRKDMCDPSQTPGSEKFEKDCTQEHQSNTTDPESDLRRAAEDPEKSWFVCETDMDMAELYSNSSSSDLKIHLEVSVNLQLRDAETLNLTLYGRNNHSSLHLHPPEEEDEEEEEKNNVGQRKAFYCCLPAPPTPESANQRRCVLWLANQTVLTATAKEKLPWKRTQKDEWRCVLRVLWLAVLCVMVLTVVITVLGLIYRRRHSCKKPKVHPVGYDVTGQELNDGDDHTEINIPKGLSPIPEVDTQDEIETLLDGNNDHCYTGAGLVTEEQPEEQPEEQAW</sequence>
<evidence type="ECO:0000256" key="2">
    <source>
        <dbReference type="SAM" id="Phobius"/>
    </source>
</evidence>
<dbReference type="RefSeq" id="XP_029290328.1">
    <property type="nucleotide sequence ID" value="XM_029434468.1"/>
</dbReference>
<evidence type="ECO:0000313" key="5">
    <source>
        <dbReference type="RefSeq" id="XP_029290338.1"/>
    </source>
</evidence>
<feature type="transmembrane region" description="Helical" evidence="2">
    <location>
        <begin position="9"/>
        <end position="28"/>
    </location>
</feature>
<name>A0A6J2PW39_COTGO</name>
<evidence type="ECO:0000313" key="3">
    <source>
        <dbReference type="Proteomes" id="UP000504630"/>
    </source>
</evidence>